<keyword evidence="2" id="KW-1185">Reference proteome</keyword>
<evidence type="ECO:0000313" key="1">
    <source>
        <dbReference type="EMBL" id="KAL2057969.1"/>
    </source>
</evidence>
<protein>
    <submittedName>
        <fullName evidence="1">Uncharacterized protein</fullName>
    </submittedName>
</protein>
<gene>
    <name evidence="1" type="ORF">ABVK25_001586</name>
</gene>
<proteinExistence type="predicted"/>
<dbReference type="EMBL" id="JBHFEH010000003">
    <property type="protein sequence ID" value="KAL2057969.1"/>
    <property type="molecule type" value="Genomic_DNA"/>
</dbReference>
<organism evidence="1 2">
    <name type="scientific">Lepraria finkii</name>
    <dbReference type="NCBI Taxonomy" id="1340010"/>
    <lineage>
        <taxon>Eukaryota</taxon>
        <taxon>Fungi</taxon>
        <taxon>Dikarya</taxon>
        <taxon>Ascomycota</taxon>
        <taxon>Pezizomycotina</taxon>
        <taxon>Lecanoromycetes</taxon>
        <taxon>OSLEUM clade</taxon>
        <taxon>Lecanoromycetidae</taxon>
        <taxon>Lecanorales</taxon>
        <taxon>Lecanorineae</taxon>
        <taxon>Stereocaulaceae</taxon>
        <taxon>Lepraria</taxon>
    </lineage>
</organism>
<evidence type="ECO:0000313" key="2">
    <source>
        <dbReference type="Proteomes" id="UP001590951"/>
    </source>
</evidence>
<dbReference type="Proteomes" id="UP001590951">
    <property type="component" value="Unassembled WGS sequence"/>
</dbReference>
<reference evidence="1 2" key="1">
    <citation type="submission" date="2024-09" db="EMBL/GenBank/DDBJ databases">
        <title>Rethinking Asexuality: The Enigmatic Case of Functional Sexual Genes in Lepraria (Stereocaulaceae).</title>
        <authorList>
            <person name="Doellman M."/>
            <person name="Sun Y."/>
            <person name="Barcenas-Pena A."/>
            <person name="Lumbsch H.T."/>
            <person name="Grewe F."/>
        </authorList>
    </citation>
    <scope>NUCLEOTIDE SEQUENCE [LARGE SCALE GENOMIC DNA]</scope>
    <source>
        <strain evidence="1 2">Grewe 0041</strain>
    </source>
</reference>
<accession>A0ABR4BJH3</accession>
<comment type="caution">
    <text evidence="1">The sequence shown here is derived from an EMBL/GenBank/DDBJ whole genome shotgun (WGS) entry which is preliminary data.</text>
</comment>
<sequence>MKRKGTHAIDEDELLQIMDLALTNEHPTTWKLHYDNLVSSHLLTGVEFIGLKAQREQGFEGNNHVLADPHAALFAAAFARSTNAANGVGMAASHGLPEKVAKALQHGGDTSVLHAIRSIVANEISNLVLLPGKKLRVEQNLSEVRAGFDACGRI</sequence>
<name>A0ABR4BJH3_9LECA</name>